<proteinExistence type="predicted"/>
<protein>
    <submittedName>
        <fullName evidence="2">Uncharacterized protein</fullName>
    </submittedName>
</protein>
<name>A0A3N4LB40_9PEZI</name>
<feature type="region of interest" description="Disordered" evidence="1">
    <location>
        <begin position="122"/>
        <end position="171"/>
    </location>
</feature>
<evidence type="ECO:0000256" key="1">
    <source>
        <dbReference type="SAM" id="MobiDB-lite"/>
    </source>
</evidence>
<dbReference type="AlphaFoldDB" id="A0A3N4LB40"/>
<keyword evidence="3" id="KW-1185">Reference proteome</keyword>
<dbReference type="STRING" id="1051890.A0A3N4LB40"/>
<evidence type="ECO:0000313" key="3">
    <source>
        <dbReference type="Proteomes" id="UP000267821"/>
    </source>
</evidence>
<evidence type="ECO:0000313" key="2">
    <source>
        <dbReference type="EMBL" id="RPB20104.1"/>
    </source>
</evidence>
<feature type="region of interest" description="Disordered" evidence="1">
    <location>
        <begin position="245"/>
        <end position="275"/>
    </location>
</feature>
<accession>A0A3N4LB40</accession>
<dbReference type="EMBL" id="ML121577">
    <property type="protein sequence ID" value="RPB20104.1"/>
    <property type="molecule type" value="Genomic_DNA"/>
</dbReference>
<dbReference type="OrthoDB" id="5409973at2759"/>
<gene>
    <name evidence="2" type="ORF">L211DRAFT_572676</name>
</gene>
<feature type="compositionally biased region" description="Low complexity" evidence="1">
    <location>
        <begin position="154"/>
        <end position="170"/>
    </location>
</feature>
<dbReference type="InParanoid" id="A0A3N4LB40"/>
<reference evidence="2 3" key="1">
    <citation type="journal article" date="2018" name="Nat. Ecol. Evol.">
        <title>Pezizomycetes genomes reveal the molecular basis of ectomycorrhizal truffle lifestyle.</title>
        <authorList>
            <person name="Murat C."/>
            <person name="Payen T."/>
            <person name="Noel B."/>
            <person name="Kuo A."/>
            <person name="Morin E."/>
            <person name="Chen J."/>
            <person name="Kohler A."/>
            <person name="Krizsan K."/>
            <person name="Balestrini R."/>
            <person name="Da Silva C."/>
            <person name="Montanini B."/>
            <person name="Hainaut M."/>
            <person name="Levati E."/>
            <person name="Barry K.W."/>
            <person name="Belfiori B."/>
            <person name="Cichocki N."/>
            <person name="Clum A."/>
            <person name="Dockter R.B."/>
            <person name="Fauchery L."/>
            <person name="Guy J."/>
            <person name="Iotti M."/>
            <person name="Le Tacon F."/>
            <person name="Lindquist E.A."/>
            <person name="Lipzen A."/>
            <person name="Malagnac F."/>
            <person name="Mello A."/>
            <person name="Molinier V."/>
            <person name="Miyauchi S."/>
            <person name="Poulain J."/>
            <person name="Riccioni C."/>
            <person name="Rubini A."/>
            <person name="Sitrit Y."/>
            <person name="Splivallo R."/>
            <person name="Traeger S."/>
            <person name="Wang M."/>
            <person name="Zifcakova L."/>
            <person name="Wipf D."/>
            <person name="Zambonelli A."/>
            <person name="Paolocci F."/>
            <person name="Nowrousian M."/>
            <person name="Ottonello S."/>
            <person name="Baldrian P."/>
            <person name="Spatafora J.W."/>
            <person name="Henrissat B."/>
            <person name="Nagy L.G."/>
            <person name="Aury J.M."/>
            <person name="Wincker P."/>
            <person name="Grigoriev I.V."/>
            <person name="Bonfante P."/>
            <person name="Martin F.M."/>
        </authorList>
    </citation>
    <scope>NUCLEOTIDE SEQUENCE [LARGE SCALE GENOMIC DNA]</scope>
    <source>
        <strain evidence="2 3">ATCC MYA-4762</strain>
    </source>
</reference>
<dbReference type="Proteomes" id="UP000267821">
    <property type="component" value="Unassembled WGS sequence"/>
</dbReference>
<organism evidence="2 3">
    <name type="scientific">Terfezia boudieri ATCC MYA-4762</name>
    <dbReference type="NCBI Taxonomy" id="1051890"/>
    <lineage>
        <taxon>Eukaryota</taxon>
        <taxon>Fungi</taxon>
        <taxon>Dikarya</taxon>
        <taxon>Ascomycota</taxon>
        <taxon>Pezizomycotina</taxon>
        <taxon>Pezizomycetes</taxon>
        <taxon>Pezizales</taxon>
        <taxon>Pezizaceae</taxon>
        <taxon>Terfezia</taxon>
    </lineage>
</organism>
<sequence>MPYSTTPRPWTREEVEQLIAWMEDNREQLRGKQVAWHKEVKEQAFANEDHITVKRISEKMGNMKKAWNAARAMQTRSGWGVRSGDNDQSINEVLERRCPFFWRLEELWGSRPNVSAIPHTEAIASPTPARSEAVSQRPSEPVRASEPASKSPSRRGSPALRAAPAPLLLPKRSENGDLNAVLKRAFEEMQGAQQELGLKRIKAEKEAKVEIARIQADAQVKQMEIFAKMTKDILAASRGGFGGGCGGGSGGGFGGGSGGGFGGGSGGGDGSADQS</sequence>